<evidence type="ECO:0000313" key="4">
    <source>
        <dbReference type="RefSeq" id="XP_011498165.1"/>
    </source>
</evidence>
<dbReference type="KEGG" id="csol:105362422"/>
<organism evidence="3 4">
    <name type="scientific">Ceratosolen solmsi marchali</name>
    <dbReference type="NCBI Taxonomy" id="326594"/>
    <lineage>
        <taxon>Eukaryota</taxon>
        <taxon>Metazoa</taxon>
        <taxon>Ecdysozoa</taxon>
        <taxon>Arthropoda</taxon>
        <taxon>Hexapoda</taxon>
        <taxon>Insecta</taxon>
        <taxon>Pterygota</taxon>
        <taxon>Neoptera</taxon>
        <taxon>Endopterygota</taxon>
        <taxon>Hymenoptera</taxon>
        <taxon>Apocrita</taxon>
        <taxon>Proctotrupomorpha</taxon>
        <taxon>Chalcidoidea</taxon>
        <taxon>Agaonidae</taxon>
        <taxon>Agaoninae</taxon>
        <taxon>Ceratosolen</taxon>
    </lineage>
</organism>
<protein>
    <submittedName>
        <fullName evidence="4">Serendipity locus protein alpha-like</fullName>
    </submittedName>
</protein>
<keyword evidence="3" id="KW-1185">Reference proteome</keyword>
<gene>
    <name evidence="4" type="primary">LOC105362422</name>
</gene>
<dbReference type="GO" id="GO:0051015">
    <property type="term" value="F:actin filament binding"/>
    <property type="evidence" value="ECO:0007669"/>
    <property type="project" value="TreeGrafter"/>
</dbReference>
<evidence type="ECO:0000313" key="3">
    <source>
        <dbReference type="Proteomes" id="UP000695007"/>
    </source>
</evidence>
<dbReference type="GO" id="GO:0098609">
    <property type="term" value="P:cell-cell adhesion"/>
    <property type="evidence" value="ECO:0007669"/>
    <property type="project" value="TreeGrafter"/>
</dbReference>
<dbReference type="Gene3D" id="1.20.120.810">
    <property type="entry name" value="Vinculin, Vh2 four-helix bundle"/>
    <property type="match status" value="1"/>
</dbReference>
<dbReference type="GO" id="GO:0008013">
    <property type="term" value="F:beta-catenin binding"/>
    <property type="evidence" value="ECO:0007669"/>
    <property type="project" value="TreeGrafter"/>
</dbReference>
<sequence length="795" mass="91330">MISLKNLILDQLSMLTEKFESVSKENIDNYQEMKKKITSIMEEFCKMDFDKKENNMQNHVDKEIFNKMVIKFLNVLENLEKTEVLSLKQSLNDCLNYVKEMGFACEIEDLENIKELGTSIVDILTPLQHYKKNLISNLLSNKLTLYCYQLCTSFKMLVEVIKEQHKLNASIYTCKKYICNRLCLCFESIISILDSSNPSNEEEYIEEENNFVYRLDLLLDIIANMSNLKLIDQIKECNDLWVGIEDIFSHAMSIAQVCQPNNFKAITDSCQTILTEYENLKAQLKCDPIDPTMNSLFMNTLTDSLYRLERKINISVLTLVMVVFSDPFGTLKKLIEICGTSLNAKDRTKNDLSSFIEEFDQLTDKTVQIGKFAITCCRDKHKAGQIKNCLASFESLEMELVPAISAFYLHPDNKEMRAYVKLLTAQWQYEMKKFVHTVNLIIDPAAYCQIILDDLQERINEMSNNLNNRQVITQSQVQVVVQRALSLFKQIDATVSDIDPKNIDKRTTKIIHEFKTDIYETDAASKKFLINKATASEQLRVINRCEIMLKVIKQLLPALSTIVYNSITMNTISTKSIKQQDDSSYKSAVSFVSTDRDVSVDKKSSVYIRIPYTVTRCKQPLSIQPANTVLRNESDVSILIPYIQKGRIMRNEWSVMYKTPKSNKSEKPIQNLLKMRNLSNIRQHLFSRDNFYKECEVDITSESLDLTNILEKISGLSNTLSSVACDTNNLTQKSKNISFSADKLKNFNKLQKSKAKKLNEYATTGGGDAPSPLSRLEKIKNIKKKECKVDIIMKL</sequence>
<dbReference type="PANTHER" id="PTHR18914:SF33">
    <property type="entry name" value="RE47911P-RELATED"/>
    <property type="match status" value="1"/>
</dbReference>
<dbReference type="InterPro" id="IPR008837">
    <property type="entry name" value="Serendipity_A"/>
</dbReference>
<dbReference type="PANTHER" id="PTHR18914">
    <property type="entry name" value="ALPHA CATENIN"/>
    <property type="match status" value="1"/>
</dbReference>
<dbReference type="GO" id="GO:0005912">
    <property type="term" value="C:adherens junction"/>
    <property type="evidence" value="ECO:0007669"/>
    <property type="project" value="TreeGrafter"/>
</dbReference>
<reference evidence="4" key="1">
    <citation type="submission" date="2025-08" db="UniProtKB">
        <authorList>
            <consortium name="RefSeq"/>
        </authorList>
    </citation>
    <scope>IDENTIFICATION</scope>
</reference>
<dbReference type="GO" id="GO:0016477">
    <property type="term" value="P:cell migration"/>
    <property type="evidence" value="ECO:0007669"/>
    <property type="project" value="TreeGrafter"/>
</dbReference>
<dbReference type="CTD" id="111363"/>
<accession>A0AAJ7DVQ6</accession>
<proteinExistence type="predicted"/>
<dbReference type="AlphaFoldDB" id="A0AAJ7DVQ6"/>
<evidence type="ECO:0000256" key="1">
    <source>
        <dbReference type="ARBA" id="ARBA00004496"/>
    </source>
</evidence>
<dbReference type="Proteomes" id="UP000695007">
    <property type="component" value="Unplaced"/>
</dbReference>
<dbReference type="GO" id="GO:0016342">
    <property type="term" value="C:catenin complex"/>
    <property type="evidence" value="ECO:0007669"/>
    <property type="project" value="TreeGrafter"/>
</dbReference>
<dbReference type="GO" id="GO:0007349">
    <property type="term" value="P:cellularization"/>
    <property type="evidence" value="ECO:0007669"/>
    <property type="project" value="InterPro"/>
</dbReference>
<keyword evidence="2" id="KW-0963">Cytoplasm</keyword>
<evidence type="ECO:0000256" key="2">
    <source>
        <dbReference type="ARBA" id="ARBA00022490"/>
    </source>
</evidence>
<dbReference type="GeneID" id="105362422"/>
<dbReference type="RefSeq" id="XP_011498165.1">
    <property type="nucleotide sequence ID" value="XM_011499863.1"/>
</dbReference>
<comment type="subcellular location">
    <subcellularLocation>
        <location evidence="1">Cytoplasm</location>
    </subcellularLocation>
</comment>
<dbReference type="GO" id="GO:0005737">
    <property type="term" value="C:cytoplasm"/>
    <property type="evidence" value="ECO:0007669"/>
    <property type="project" value="UniProtKB-SubCell"/>
</dbReference>
<dbReference type="Pfam" id="PF05482">
    <property type="entry name" value="Serendipity_A"/>
    <property type="match status" value="1"/>
</dbReference>
<name>A0AAJ7DVQ6_9HYME</name>